<keyword evidence="2" id="KW-0812">Transmembrane</keyword>
<evidence type="ECO:0000256" key="1">
    <source>
        <dbReference type="SAM" id="MobiDB-lite"/>
    </source>
</evidence>
<feature type="region of interest" description="Disordered" evidence="1">
    <location>
        <begin position="121"/>
        <end position="176"/>
    </location>
</feature>
<dbReference type="InterPro" id="IPR028087">
    <property type="entry name" value="Tad_N"/>
</dbReference>
<evidence type="ECO:0000313" key="5">
    <source>
        <dbReference type="Proteomes" id="UP001597097"/>
    </source>
</evidence>
<dbReference type="RefSeq" id="WP_219534392.1">
    <property type="nucleotide sequence ID" value="NZ_JAHKRM010000022.1"/>
</dbReference>
<gene>
    <name evidence="4" type="ORF">ACFSJ0_32245</name>
</gene>
<proteinExistence type="predicted"/>
<sequence>MTYQHTCAKRRESTFAKQADRGSATLWGVALMGLLMAVATAFAMVGSVRVARHHVHDAADLSALAAARLAIVDPQAACDRAEIVAAKNAVHLLECTLTDEIADVRTSLTITLPAIGTRTLTGRARAGPSGYTAHKQPKTEDLVNEDRRVGELDAAQPGRGHPDPLDGEDHLGDSGE</sequence>
<evidence type="ECO:0000256" key="2">
    <source>
        <dbReference type="SAM" id="Phobius"/>
    </source>
</evidence>
<reference evidence="5" key="1">
    <citation type="journal article" date="2019" name="Int. J. Syst. Evol. Microbiol.">
        <title>The Global Catalogue of Microorganisms (GCM) 10K type strain sequencing project: providing services to taxonomists for standard genome sequencing and annotation.</title>
        <authorList>
            <consortium name="The Broad Institute Genomics Platform"/>
            <consortium name="The Broad Institute Genome Sequencing Center for Infectious Disease"/>
            <person name="Wu L."/>
            <person name="Ma J."/>
        </authorList>
    </citation>
    <scope>NUCLEOTIDE SEQUENCE [LARGE SCALE GENOMIC DNA]</scope>
    <source>
        <strain evidence="5">CGMCC 1.15399</strain>
    </source>
</reference>
<feature type="domain" description="Putative Flp pilus-assembly TadG-like N-terminal" evidence="3">
    <location>
        <begin position="22"/>
        <end position="68"/>
    </location>
</feature>
<dbReference type="Pfam" id="PF13400">
    <property type="entry name" value="Tad"/>
    <property type="match status" value="1"/>
</dbReference>
<keyword evidence="2" id="KW-0472">Membrane</keyword>
<feature type="compositionally biased region" description="Basic and acidic residues" evidence="1">
    <location>
        <begin position="160"/>
        <end position="176"/>
    </location>
</feature>
<evidence type="ECO:0000313" key="4">
    <source>
        <dbReference type="EMBL" id="MFD1541761.1"/>
    </source>
</evidence>
<evidence type="ECO:0000259" key="3">
    <source>
        <dbReference type="Pfam" id="PF13400"/>
    </source>
</evidence>
<feature type="compositionally biased region" description="Basic and acidic residues" evidence="1">
    <location>
        <begin position="137"/>
        <end position="151"/>
    </location>
</feature>
<dbReference type="InterPro" id="IPR021202">
    <property type="entry name" value="Rv3654c-like"/>
</dbReference>
<dbReference type="NCBIfam" id="TIGR03816">
    <property type="entry name" value="tadE_like_DECH"/>
    <property type="match status" value="1"/>
</dbReference>
<dbReference type="EMBL" id="JBHUCM010000029">
    <property type="protein sequence ID" value="MFD1541761.1"/>
    <property type="molecule type" value="Genomic_DNA"/>
</dbReference>
<comment type="caution">
    <text evidence="4">The sequence shown here is derived from an EMBL/GenBank/DDBJ whole genome shotgun (WGS) entry which is preliminary data.</text>
</comment>
<keyword evidence="5" id="KW-1185">Reference proteome</keyword>
<name>A0ABW4GGA8_9ACTN</name>
<feature type="transmembrane region" description="Helical" evidence="2">
    <location>
        <begin position="24"/>
        <end position="45"/>
    </location>
</feature>
<accession>A0ABW4GGA8</accession>
<protein>
    <submittedName>
        <fullName evidence="4">Rv3654c family TadE-like protein</fullName>
    </submittedName>
</protein>
<organism evidence="4 5">
    <name type="scientific">Nonomuraea guangzhouensis</name>
    <dbReference type="NCBI Taxonomy" id="1291555"/>
    <lineage>
        <taxon>Bacteria</taxon>
        <taxon>Bacillati</taxon>
        <taxon>Actinomycetota</taxon>
        <taxon>Actinomycetes</taxon>
        <taxon>Streptosporangiales</taxon>
        <taxon>Streptosporangiaceae</taxon>
        <taxon>Nonomuraea</taxon>
    </lineage>
</organism>
<dbReference type="Proteomes" id="UP001597097">
    <property type="component" value="Unassembled WGS sequence"/>
</dbReference>
<keyword evidence="2" id="KW-1133">Transmembrane helix</keyword>